<keyword evidence="10" id="KW-1185">Reference proteome</keyword>
<dbReference type="InParanoid" id="G8JPI3"/>
<comment type="subcellular location">
    <subcellularLocation>
        <location evidence="1">Peroxisome membrane</location>
        <topology evidence="1">Multi-pass membrane protein</topology>
    </subcellularLocation>
</comment>
<evidence type="ECO:0000313" key="9">
    <source>
        <dbReference type="EMBL" id="AET37832.1"/>
    </source>
</evidence>
<gene>
    <name evidence="9" type="ordered locus">Ecym_2076</name>
</gene>
<dbReference type="STRING" id="931890.G8JPI3"/>
<evidence type="ECO:0000256" key="1">
    <source>
        <dbReference type="ARBA" id="ARBA00004585"/>
    </source>
</evidence>
<evidence type="ECO:0000256" key="6">
    <source>
        <dbReference type="SAM" id="MobiDB-lite"/>
    </source>
</evidence>
<dbReference type="PANTHER" id="PTHR28304">
    <property type="entry name" value="PEROXISOMAL MEMBRANE PROTEIN PEX29"/>
    <property type="match status" value="1"/>
</dbReference>
<dbReference type="GeneID" id="11471786"/>
<evidence type="ECO:0000256" key="3">
    <source>
        <dbReference type="ARBA" id="ARBA00022989"/>
    </source>
</evidence>
<dbReference type="HOGENOM" id="CLU_034954_0_0_1"/>
<feature type="region of interest" description="Disordered" evidence="6">
    <location>
        <begin position="133"/>
        <end position="158"/>
    </location>
</feature>
<keyword evidence="2 7" id="KW-0812">Transmembrane</keyword>
<keyword evidence="3 7" id="KW-1133">Transmembrane helix</keyword>
<evidence type="ECO:0000256" key="5">
    <source>
        <dbReference type="ARBA" id="ARBA00023140"/>
    </source>
</evidence>
<dbReference type="InterPro" id="IPR010482">
    <property type="entry name" value="TECPR1-like_DysF"/>
</dbReference>
<dbReference type="Proteomes" id="UP000006790">
    <property type="component" value="Chromosome 2"/>
</dbReference>
<dbReference type="FunCoup" id="G8JPI3">
    <property type="interactions" value="28"/>
</dbReference>
<protein>
    <recommendedName>
        <fullName evidence="8">TECPR1-like DysF domain-containing protein</fullName>
    </recommendedName>
</protein>
<name>G8JPI3_ERECY</name>
<dbReference type="RefSeq" id="XP_003644649.1">
    <property type="nucleotide sequence ID" value="XM_003644601.1"/>
</dbReference>
<dbReference type="PANTHER" id="PTHR28304:SF1">
    <property type="entry name" value="PEROXISOMAL MEMBRANE PROTEIN PEX28"/>
    <property type="match status" value="1"/>
</dbReference>
<dbReference type="KEGG" id="erc:Ecym_2076"/>
<proteinExistence type="predicted"/>
<dbReference type="eggNOG" id="ENOG502QUW8">
    <property type="taxonomic scope" value="Eukaryota"/>
</dbReference>
<dbReference type="GO" id="GO:0005778">
    <property type="term" value="C:peroxisomal membrane"/>
    <property type="evidence" value="ECO:0007669"/>
    <property type="project" value="UniProtKB-SubCell"/>
</dbReference>
<evidence type="ECO:0000313" key="10">
    <source>
        <dbReference type="Proteomes" id="UP000006790"/>
    </source>
</evidence>
<dbReference type="EMBL" id="CP002498">
    <property type="protein sequence ID" value="AET37832.1"/>
    <property type="molecule type" value="Genomic_DNA"/>
</dbReference>
<feature type="domain" description="TECPR1-like DysF" evidence="8">
    <location>
        <begin position="208"/>
        <end position="562"/>
    </location>
</feature>
<evidence type="ECO:0000259" key="8">
    <source>
        <dbReference type="Pfam" id="PF06398"/>
    </source>
</evidence>
<evidence type="ECO:0000256" key="2">
    <source>
        <dbReference type="ARBA" id="ARBA00022692"/>
    </source>
</evidence>
<feature type="transmembrane region" description="Helical" evidence="7">
    <location>
        <begin position="387"/>
        <end position="406"/>
    </location>
</feature>
<dbReference type="InterPro" id="IPR052816">
    <property type="entry name" value="Peroxisomal_Membrane_PEX28-32"/>
</dbReference>
<dbReference type="OrthoDB" id="74314at2759"/>
<dbReference type="GO" id="GO:0007031">
    <property type="term" value="P:peroxisome organization"/>
    <property type="evidence" value="ECO:0007669"/>
    <property type="project" value="EnsemblFungi"/>
</dbReference>
<feature type="transmembrane region" description="Helical" evidence="7">
    <location>
        <begin position="262"/>
        <end position="282"/>
    </location>
</feature>
<keyword evidence="5" id="KW-0576">Peroxisome</keyword>
<sequence length="578" mass="66356">MCSEYGEKERLYQKKIRKMQSGDDVNNCVSPGFRGDKRKSLIGHYLARKYEKVLSIEGKLSKEHGDDGVISNREMIANIAVSLFDATWERLKVGKDSRAKSIDDDFEEFAMKHELESISDSFWLDENFREESEGGDISADDVDVGNSRNVKGGGSSSKLKKIHSVEGHDHFVDILLDKMISALLPDDLPEREQFTQRVHEPGRRKSHPISVVIMSRNLKIMTAKLGLLFEFQDSIIRLITWRNPSGTITALMLFSFICFNPMLLPIISLGYVLFGLMIPGYLHRHPLRRNFYLTKRVYGKSLLVTVATGGKPSNWQGHDNVLEYDYNNLHTEGEDWERAQNIRQTLEFIVNLRDLQNLMTATVLATENLEKFVYGDAGFKNERRSTILFLSGLLALVVLWCMSPFINWSVTASVGAWAGLLTLHPRVLPKLTDFINEEQIEKGKEVMENVEKYDIILDEQPEVRYLEVFEIYKQGLTPQQWDFYTISSHVFDPMDKYRKSQTPPPGVTSLEFVTAPSTWCFDKNSEWVVDKNVEVWANERGLSLAIDGEFLVDDAFKRKRLTRKVVRYANPARKPAYR</sequence>
<organism evidence="9 10">
    <name type="scientific">Eremothecium cymbalariae (strain CBS 270.75 / DBVPG 7215 / KCTC 17166 / NRRL Y-17582)</name>
    <name type="common">Yeast</name>
    <dbReference type="NCBI Taxonomy" id="931890"/>
    <lineage>
        <taxon>Eukaryota</taxon>
        <taxon>Fungi</taxon>
        <taxon>Dikarya</taxon>
        <taxon>Ascomycota</taxon>
        <taxon>Saccharomycotina</taxon>
        <taxon>Saccharomycetes</taxon>
        <taxon>Saccharomycetales</taxon>
        <taxon>Saccharomycetaceae</taxon>
        <taxon>Eremothecium</taxon>
    </lineage>
</organism>
<accession>G8JPI3</accession>
<reference evidence="10" key="1">
    <citation type="journal article" date="2012" name="G3 (Bethesda)">
        <title>Pichia sorbitophila, an interspecies yeast hybrid reveals early steps of genome resolution following polyploidization.</title>
        <authorList>
            <person name="Leh Louis V."/>
            <person name="Despons L."/>
            <person name="Friedrich A."/>
            <person name="Martin T."/>
            <person name="Durrens P."/>
            <person name="Casaregola S."/>
            <person name="Neuveglise C."/>
            <person name="Fairhead C."/>
            <person name="Marck C."/>
            <person name="Cruz J.A."/>
            <person name="Straub M.L."/>
            <person name="Kugler V."/>
            <person name="Sacerdot C."/>
            <person name="Uzunov Z."/>
            <person name="Thierry A."/>
            <person name="Weiss S."/>
            <person name="Bleykasten C."/>
            <person name="De Montigny J."/>
            <person name="Jacques N."/>
            <person name="Jung P."/>
            <person name="Lemaire M."/>
            <person name="Mallet S."/>
            <person name="Morel G."/>
            <person name="Richard G.F."/>
            <person name="Sarkar A."/>
            <person name="Savel G."/>
            <person name="Schacherer J."/>
            <person name="Seret M.L."/>
            <person name="Talla E."/>
            <person name="Samson G."/>
            <person name="Jubin C."/>
            <person name="Poulain J."/>
            <person name="Vacherie B."/>
            <person name="Barbe V."/>
            <person name="Pelletier E."/>
            <person name="Sherman D.J."/>
            <person name="Westhof E."/>
            <person name="Weissenbach J."/>
            <person name="Baret P.V."/>
            <person name="Wincker P."/>
            <person name="Gaillardin C."/>
            <person name="Dujon B."/>
            <person name="Souciet J.L."/>
        </authorList>
    </citation>
    <scope>NUCLEOTIDE SEQUENCE [LARGE SCALE GENOMIC DNA]</scope>
    <source>
        <strain evidence="10">CBS 270.75 / DBVPG 7215 / KCTC 17166 / NRRL Y-17582</strain>
    </source>
</reference>
<evidence type="ECO:0000256" key="4">
    <source>
        <dbReference type="ARBA" id="ARBA00023136"/>
    </source>
</evidence>
<evidence type="ECO:0000256" key="7">
    <source>
        <dbReference type="SAM" id="Phobius"/>
    </source>
</evidence>
<dbReference type="OMA" id="WRLIFIQ"/>
<keyword evidence="4 7" id="KW-0472">Membrane</keyword>
<dbReference type="Pfam" id="PF06398">
    <property type="entry name" value="Pex24p"/>
    <property type="match status" value="1"/>
</dbReference>
<dbReference type="AlphaFoldDB" id="G8JPI3"/>